<dbReference type="InterPro" id="IPR053146">
    <property type="entry name" value="QDO-like"/>
</dbReference>
<feature type="domain" description="Cupin type-2" evidence="1">
    <location>
        <begin position="38"/>
        <end position="104"/>
    </location>
</feature>
<keyword evidence="3" id="KW-1185">Reference proteome</keyword>
<accession>A0A4V0YZG9</accession>
<protein>
    <submittedName>
        <fullName evidence="2">Cupin domain-containing protein</fullName>
    </submittedName>
</protein>
<dbReference type="Proteomes" id="UP000290365">
    <property type="component" value="Chromosome"/>
</dbReference>
<name>A0A4V0YZG9_KTERU</name>
<evidence type="ECO:0000313" key="3">
    <source>
        <dbReference type="Proteomes" id="UP000290365"/>
    </source>
</evidence>
<evidence type="ECO:0000313" key="2">
    <source>
        <dbReference type="EMBL" id="QBD79681.1"/>
    </source>
</evidence>
<dbReference type="InterPro" id="IPR011051">
    <property type="entry name" value="RmlC_Cupin_sf"/>
</dbReference>
<dbReference type="PANTHER" id="PTHR36440">
    <property type="entry name" value="PUTATIVE (AFU_ORTHOLOGUE AFUA_8G07350)-RELATED"/>
    <property type="match status" value="1"/>
</dbReference>
<proteinExistence type="predicted"/>
<dbReference type="AlphaFoldDB" id="A0A4V0YZG9"/>
<reference evidence="2 3" key="1">
    <citation type="submission" date="2019-01" db="EMBL/GenBank/DDBJ databases">
        <title>Ktedonosporobacter rubrisoli SCAWS-G2.</title>
        <authorList>
            <person name="Huang Y."/>
            <person name="Yan B."/>
        </authorList>
    </citation>
    <scope>NUCLEOTIDE SEQUENCE [LARGE SCALE GENOMIC DNA]</scope>
    <source>
        <strain evidence="2 3">SCAWS-G2</strain>
    </source>
</reference>
<dbReference type="PANTHER" id="PTHR36440:SF1">
    <property type="entry name" value="PUTATIVE (AFU_ORTHOLOGUE AFUA_8G07350)-RELATED"/>
    <property type="match status" value="1"/>
</dbReference>
<dbReference type="EMBL" id="CP035758">
    <property type="protein sequence ID" value="QBD79681.1"/>
    <property type="molecule type" value="Genomic_DNA"/>
</dbReference>
<dbReference type="SUPFAM" id="SSF51182">
    <property type="entry name" value="RmlC-like cupins"/>
    <property type="match status" value="1"/>
</dbReference>
<dbReference type="KEGG" id="kbs:EPA93_28365"/>
<dbReference type="Gene3D" id="2.60.120.10">
    <property type="entry name" value="Jelly Rolls"/>
    <property type="match status" value="1"/>
</dbReference>
<gene>
    <name evidence="2" type="ORF">EPA93_28365</name>
</gene>
<dbReference type="Pfam" id="PF07883">
    <property type="entry name" value="Cupin_2"/>
    <property type="match status" value="1"/>
</dbReference>
<dbReference type="InterPro" id="IPR013096">
    <property type="entry name" value="Cupin_2"/>
</dbReference>
<evidence type="ECO:0000259" key="1">
    <source>
        <dbReference type="Pfam" id="PF07883"/>
    </source>
</evidence>
<dbReference type="OrthoDB" id="72027at2"/>
<dbReference type="InterPro" id="IPR014710">
    <property type="entry name" value="RmlC-like_jellyroll"/>
</dbReference>
<sequence length="185" mass="20820">MQSKHSVLPATIENPLFKDRVTFLKTAAETQGAYAQARVELAPHGGNRLHYHLTFTERFEVLEGQLLVELDGKKILLEVGQSVKIPLKTHHRFSNPGDTTVTFLTEVRPARHFEEMLRLFYGLACDGKCDPQGIPRSLWHRAILFELSETYLPGLPLSLQKGVFGGLALLANLLGVERTLRETYL</sequence>
<dbReference type="RefSeq" id="WP_129890747.1">
    <property type="nucleotide sequence ID" value="NZ_CP035758.1"/>
</dbReference>
<organism evidence="2 3">
    <name type="scientific">Ktedonosporobacter rubrisoli</name>
    <dbReference type="NCBI Taxonomy" id="2509675"/>
    <lineage>
        <taxon>Bacteria</taxon>
        <taxon>Bacillati</taxon>
        <taxon>Chloroflexota</taxon>
        <taxon>Ktedonobacteria</taxon>
        <taxon>Ktedonobacterales</taxon>
        <taxon>Ktedonosporobacteraceae</taxon>
        <taxon>Ktedonosporobacter</taxon>
    </lineage>
</organism>